<dbReference type="Pfam" id="PF09527">
    <property type="entry name" value="ATPase_gene1"/>
    <property type="match status" value="1"/>
</dbReference>
<feature type="transmembrane region" description="Helical" evidence="1">
    <location>
        <begin position="48"/>
        <end position="66"/>
    </location>
</feature>
<dbReference type="AlphaFoldDB" id="A0A9X7P532"/>
<reference evidence="2 3" key="1">
    <citation type="submission" date="2018-03" db="EMBL/GenBank/DDBJ databases">
        <title>Genome sequence of Moorella stamsii DSM 26217.</title>
        <authorList>
            <person name="Poehlein A."/>
            <person name="Daniel R."/>
        </authorList>
    </citation>
    <scope>NUCLEOTIDE SEQUENCE [LARGE SCALE GENOMIC DNA]</scope>
    <source>
        <strain evidence="3">DSM 26217</strain>
    </source>
</reference>
<evidence type="ECO:0000313" key="2">
    <source>
        <dbReference type="EMBL" id="PRR70017.1"/>
    </source>
</evidence>
<dbReference type="Proteomes" id="UP000239430">
    <property type="component" value="Unassembled WGS sequence"/>
</dbReference>
<keyword evidence="1" id="KW-0472">Membrane</keyword>
<evidence type="ECO:0000256" key="1">
    <source>
        <dbReference type="SAM" id="Phobius"/>
    </source>
</evidence>
<keyword evidence="1" id="KW-0812">Transmembrane</keyword>
<keyword evidence="3" id="KW-1185">Reference proteome</keyword>
<sequence length="90" mass="10031">MVAKKHHFWDYARYANMAFSFGVTMIAGILLGLYGGGWLDRRLGTSPLFMLAGVLLGVGVGFRSFLSELRVLEKEAPKIKTDDQDKTHPD</sequence>
<evidence type="ECO:0000313" key="3">
    <source>
        <dbReference type="Proteomes" id="UP000239430"/>
    </source>
</evidence>
<dbReference type="EMBL" id="PVXL01000067">
    <property type="protein sequence ID" value="PRR70017.1"/>
    <property type="molecule type" value="Genomic_DNA"/>
</dbReference>
<protein>
    <submittedName>
        <fullName evidence="2">F0F1-ATPase subunit</fullName>
    </submittedName>
</protein>
<dbReference type="RefSeq" id="WP_054937480.1">
    <property type="nucleotide sequence ID" value="NZ_PVXL01000067.1"/>
</dbReference>
<dbReference type="InterPro" id="IPR032820">
    <property type="entry name" value="ATPase_put"/>
</dbReference>
<name>A0A9X7P532_9FIRM</name>
<organism evidence="2 3">
    <name type="scientific">Neomoorella stamsii</name>
    <dbReference type="NCBI Taxonomy" id="1266720"/>
    <lineage>
        <taxon>Bacteria</taxon>
        <taxon>Bacillati</taxon>
        <taxon>Bacillota</taxon>
        <taxon>Clostridia</taxon>
        <taxon>Neomoorellales</taxon>
        <taxon>Neomoorellaceae</taxon>
        <taxon>Neomoorella</taxon>
    </lineage>
</organism>
<accession>A0A9X7P532</accession>
<gene>
    <name evidence="2" type="ORF">MOST_28940</name>
</gene>
<proteinExistence type="predicted"/>
<feature type="transmembrane region" description="Helical" evidence="1">
    <location>
        <begin position="12"/>
        <end position="36"/>
    </location>
</feature>
<comment type="caution">
    <text evidence="2">The sequence shown here is derived from an EMBL/GenBank/DDBJ whole genome shotgun (WGS) entry which is preliminary data.</text>
</comment>
<keyword evidence="1" id="KW-1133">Transmembrane helix</keyword>